<evidence type="ECO:0000313" key="7">
    <source>
        <dbReference type="Proteomes" id="UP000319255"/>
    </source>
</evidence>
<dbReference type="InterPro" id="IPR050679">
    <property type="entry name" value="Bact_HTH_transcr_reg"/>
</dbReference>
<dbReference type="GO" id="GO:0045892">
    <property type="term" value="P:negative regulation of DNA-templated transcription"/>
    <property type="evidence" value="ECO:0007669"/>
    <property type="project" value="TreeGrafter"/>
</dbReference>
<evidence type="ECO:0000256" key="3">
    <source>
        <dbReference type="ARBA" id="ARBA00023163"/>
    </source>
</evidence>
<evidence type="ECO:0000313" key="6">
    <source>
        <dbReference type="EMBL" id="TPE46964.1"/>
    </source>
</evidence>
<comment type="caution">
    <text evidence="6">The sequence shown here is derived from an EMBL/GenBank/DDBJ whole genome shotgun (WGS) entry which is preliminary data.</text>
</comment>
<dbReference type="CDD" id="cd07377">
    <property type="entry name" value="WHTH_GntR"/>
    <property type="match status" value="1"/>
</dbReference>
<dbReference type="AlphaFoldDB" id="A0A501WFU9"/>
<dbReference type="InterPro" id="IPR036388">
    <property type="entry name" value="WH-like_DNA-bd_sf"/>
</dbReference>
<feature type="domain" description="HTH gntR-type" evidence="5">
    <location>
        <begin position="35"/>
        <end position="103"/>
    </location>
</feature>
<dbReference type="PROSITE" id="PS50949">
    <property type="entry name" value="HTH_GNTR"/>
    <property type="match status" value="1"/>
</dbReference>
<dbReference type="SUPFAM" id="SSF46785">
    <property type="entry name" value="Winged helix' DNA-binding domain"/>
    <property type="match status" value="1"/>
</dbReference>
<evidence type="ECO:0000256" key="2">
    <source>
        <dbReference type="ARBA" id="ARBA00023125"/>
    </source>
</evidence>
<dbReference type="InterPro" id="IPR036390">
    <property type="entry name" value="WH_DNA-bd_sf"/>
</dbReference>
<keyword evidence="3" id="KW-0804">Transcription</keyword>
<protein>
    <submittedName>
        <fullName evidence="6">GntR family transcriptional regulator</fullName>
    </submittedName>
</protein>
<feature type="compositionally biased region" description="Low complexity" evidence="4">
    <location>
        <begin position="9"/>
        <end position="32"/>
    </location>
</feature>
<sequence length="269" mass="29730">MSQTPKTMPGTPLADAPPTAAPAGGARPARVPRGQPLWAQLRQSLIDRIAAGGLPPHARLPSEAELCAEFGVSRTVVREALNQLVVERRVYKMQGKGSFVADAREDQDFAGSKISFSGDFIGKNHVVSRRVLSQRLRPPSEREARMLRLEPDETAVVEIDRLLTVDNTPRMMVYTVLRPSVVPGMEGLPMQNKPLYDTLRRQYGVVLDRAERWIEAAAATKEVAELLEVAPGAPVLRIESLSSIAGGLMVEYYTAYHRSDQARLHFIIR</sequence>
<proteinExistence type="predicted"/>
<feature type="region of interest" description="Disordered" evidence="4">
    <location>
        <begin position="1"/>
        <end position="32"/>
    </location>
</feature>
<dbReference type="InterPro" id="IPR028978">
    <property type="entry name" value="Chorismate_lyase_/UTRA_dom_sf"/>
</dbReference>
<dbReference type="Gene3D" id="1.10.10.10">
    <property type="entry name" value="Winged helix-like DNA-binding domain superfamily/Winged helix DNA-binding domain"/>
    <property type="match status" value="1"/>
</dbReference>
<dbReference type="OrthoDB" id="9800645at2"/>
<dbReference type="PRINTS" id="PR00035">
    <property type="entry name" value="HTHGNTR"/>
</dbReference>
<evidence type="ECO:0000256" key="1">
    <source>
        <dbReference type="ARBA" id="ARBA00023015"/>
    </source>
</evidence>
<evidence type="ECO:0000256" key="4">
    <source>
        <dbReference type="SAM" id="MobiDB-lite"/>
    </source>
</evidence>
<dbReference type="GO" id="GO:0003677">
    <property type="term" value="F:DNA binding"/>
    <property type="evidence" value="ECO:0007669"/>
    <property type="project" value="UniProtKB-KW"/>
</dbReference>
<keyword evidence="1" id="KW-0805">Transcription regulation</keyword>
<dbReference type="EMBL" id="VFRP01000037">
    <property type="protein sequence ID" value="TPE46964.1"/>
    <property type="molecule type" value="Genomic_DNA"/>
</dbReference>
<dbReference type="SMART" id="SM00345">
    <property type="entry name" value="HTH_GNTR"/>
    <property type="match status" value="1"/>
</dbReference>
<accession>A0A501WFU9</accession>
<reference evidence="6 7" key="1">
    <citation type="submission" date="2019-06" db="EMBL/GenBank/DDBJ databases">
        <title>A novel bacterium of genus Amaricoccus, isolated from marine sediment.</title>
        <authorList>
            <person name="Huang H."/>
            <person name="Mo K."/>
            <person name="Hu Y."/>
        </authorList>
    </citation>
    <scope>NUCLEOTIDE SEQUENCE [LARGE SCALE GENOMIC DNA]</scope>
    <source>
        <strain evidence="6 7">HB172011</strain>
    </source>
</reference>
<dbReference type="Gene3D" id="3.40.1410.10">
    <property type="entry name" value="Chorismate lyase-like"/>
    <property type="match status" value="1"/>
</dbReference>
<keyword evidence="7" id="KW-1185">Reference proteome</keyword>
<dbReference type="PANTHER" id="PTHR44846:SF1">
    <property type="entry name" value="MANNOSYL-D-GLYCERATE TRANSPORT_METABOLISM SYSTEM REPRESSOR MNGR-RELATED"/>
    <property type="match status" value="1"/>
</dbReference>
<dbReference type="Pfam" id="PF07702">
    <property type="entry name" value="UTRA"/>
    <property type="match status" value="1"/>
</dbReference>
<evidence type="ECO:0000259" key="5">
    <source>
        <dbReference type="PROSITE" id="PS50949"/>
    </source>
</evidence>
<dbReference type="PANTHER" id="PTHR44846">
    <property type="entry name" value="MANNOSYL-D-GLYCERATE TRANSPORT/METABOLISM SYSTEM REPRESSOR MNGR-RELATED"/>
    <property type="match status" value="1"/>
</dbReference>
<dbReference type="Proteomes" id="UP000319255">
    <property type="component" value="Unassembled WGS sequence"/>
</dbReference>
<dbReference type="Pfam" id="PF00392">
    <property type="entry name" value="GntR"/>
    <property type="match status" value="1"/>
</dbReference>
<keyword evidence="2" id="KW-0238">DNA-binding</keyword>
<dbReference type="SMART" id="SM00866">
    <property type="entry name" value="UTRA"/>
    <property type="match status" value="1"/>
</dbReference>
<gene>
    <name evidence="6" type="ORF">FJM51_21060</name>
</gene>
<dbReference type="SUPFAM" id="SSF64288">
    <property type="entry name" value="Chorismate lyase-like"/>
    <property type="match status" value="1"/>
</dbReference>
<dbReference type="InterPro" id="IPR011663">
    <property type="entry name" value="UTRA"/>
</dbReference>
<name>A0A501WFU9_9RHOB</name>
<organism evidence="6 7">
    <name type="scientific">Amaricoccus solimangrovi</name>
    <dbReference type="NCBI Taxonomy" id="2589815"/>
    <lineage>
        <taxon>Bacteria</taxon>
        <taxon>Pseudomonadati</taxon>
        <taxon>Pseudomonadota</taxon>
        <taxon>Alphaproteobacteria</taxon>
        <taxon>Rhodobacterales</taxon>
        <taxon>Paracoccaceae</taxon>
        <taxon>Amaricoccus</taxon>
    </lineage>
</organism>
<dbReference type="GO" id="GO:0003700">
    <property type="term" value="F:DNA-binding transcription factor activity"/>
    <property type="evidence" value="ECO:0007669"/>
    <property type="project" value="InterPro"/>
</dbReference>
<dbReference type="InterPro" id="IPR000524">
    <property type="entry name" value="Tscrpt_reg_HTH_GntR"/>
</dbReference>